<keyword evidence="3" id="KW-1185">Reference proteome</keyword>
<name>A0ABX9XN35_9PSED</name>
<dbReference type="SUPFAM" id="SSF51306">
    <property type="entry name" value="LexA/Signal peptidase"/>
    <property type="match status" value="1"/>
</dbReference>
<comment type="caution">
    <text evidence="2">The sequence shown here is derived from an EMBL/GenBank/DDBJ whole genome shotgun (WGS) entry which is preliminary data.</text>
</comment>
<protein>
    <submittedName>
        <fullName evidence="2">XRE family transcriptional regulator</fullName>
    </submittedName>
</protein>
<dbReference type="InterPro" id="IPR036286">
    <property type="entry name" value="LexA/Signal_pep-like_sf"/>
</dbReference>
<dbReference type="PANTHER" id="PTHR33516">
    <property type="entry name" value="LEXA REPRESSOR"/>
    <property type="match status" value="1"/>
</dbReference>
<evidence type="ECO:0000259" key="1">
    <source>
        <dbReference type="Pfam" id="PF00717"/>
    </source>
</evidence>
<evidence type="ECO:0000313" key="3">
    <source>
        <dbReference type="Proteomes" id="UP000275199"/>
    </source>
</evidence>
<dbReference type="InterPro" id="IPR015927">
    <property type="entry name" value="Peptidase_S24_S26A/B/C"/>
</dbReference>
<dbReference type="Gene3D" id="2.10.109.10">
    <property type="entry name" value="Umud Fragment, subunit A"/>
    <property type="match status" value="1"/>
</dbReference>
<dbReference type="InterPro" id="IPR050077">
    <property type="entry name" value="LexA_repressor"/>
</dbReference>
<proteinExistence type="predicted"/>
<dbReference type="CDD" id="cd06529">
    <property type="entry name" value="S24_LexA-like"/>
    <property type="match status" value="1"/>
</dbReference>
<evidence type="ECO:0000313" key="2">
    <source>
        <dbReference type="EMBL" id="ROZ88450.1"/>
    </source>
</evidence>
<reference evidence="2 3" key="1">
    <citation type="submission" date="2018-11" db="EMBL/GenBank/DDBJ databases">
        <authorList>
            <person name="Jang G.I."/>
            <person name="Hwang C.Y."/>
        </authorList>
    </citation>
    <scope>NUCLEOTIDE SEQUENCE [LARGE SCALE GENOMIC DNA]</scope>
    <source>
        <strain evidence="2 3">SSM26</strain>
    </source>
</reference>
<dbReference type="InterPro" id="IPR039418">
    <property type="entry name" value="LexA-like"/>
</dbReference>
<accession>A0ABX9XN35</accession>
<dbReference type="PANTHER" id="PTHR33516:SF2">
    <property type="entry name" value="LEXA REPRESSOR-RELATED"/>
    <property type="match status" value="1"/>
</dbReference>
<feature type="domain" description="Peptidase S24/S26A/S26B/S26C" evidence="1">
    <location>
        <begin position="97"/>
        <end position="218"/>
    </location>
</feature>
<dbReference type="CDD" id="cd00093">
    <property type="entry name" value="HTH_XRE"/>
    <property type="match status" value="1"/>
</dbReference>
<dbReference type="InterPro" id="IPR001387">
    <property type="entry name" value="Cro/C1-type_HTH"/>
</dbReference>
<dbReference type="Proteomes" id="UP000275199">
    <property type="component" value="Unassembled WGS sequence"/>
</dbReference>
<sequence>MMDHLPMDTNQLRVEALRRLMGDLSQIDFAEKYDLNASYISQLLTGARSFGERAARNMERKIGLVDGVLSRPAMPGESGQESNVVAAFQPDRYRRYPVISEVQAGEWTDIIEQFHPGDAEEWQGSPKDAGDFGFWLRVTNDSMTSSSGKSFPEGMLVLVNPTLDVMPGNFVVAKLTDSNKATFKQYIEDASGKYLKPLNPSYRMIPINGNCRFVGRVVEAKWADL</sequence>
<organism evidence="2 3">
    <name type="scientific">Pseudomonas neustonica</name>
    <dbReference type="NCBI Taxonomy" id="2487346"/>
    <lineage>
        <taxon>Bacteria</taxon>
        <taxon>Pseudomonadati</taxon>
        <taxon>Pseudomonadota</taxon>
        <taxon>Gammaproteobacteria</taxon>
        <taxon>Pseudomonadales</taxon>
        <taxon>Pseudomonadaceae</taxon>
        <taxon>Pseudomonas</taxon>
    </lineage>
</organism>
<dbReference type="EMBL" id="RKKU01000001">
    <property type="protein sequence ID" value="ROZ88450.1"/>
    <property type="molecule type" value="Genomic_DNA"/>
</dbReference>
<dbReference type="Pfam" id="PF00717">
    <property type="entry name" value="Peptidase_S24"/>
    <property type="match status" value="1"/>
</dbReference>
<gene>
    <name evidence="2" type="ORF">EF096_01800</name>
</gene>